<organism evidence="3 4">
    <name type="scientific">Epidermidibacterium keratini</name>
    <dbReference type="NCBI Taxonomy" id="1891644"/>
    <lineage>
        <taxon>Bacteria</taxon>
        <taxon>Bacillati</taxon>
        <taxon>Actinomycetota</taxon>
        <taxon>Actinomycetes</taxon>
        <taxon>Sporichthyales</taxon>
        <taxon>Sporichthyaceae</taxon>
        <taxon>Epidermidibacterium</taxon>
    </lineage>
</organism>
<keyword evidence="4" id="KW-1185">Reference proteome</keyword>
<gene>
    <name evidence="3" type="ORF">EK0264_01435</name>
</gene>
<keyword evidence="2" id="KW-0472">Membrane</keyword>
<accession>A0A7L4YHU0</accession>
<dbReference type="Proteomes" id="UP000463857">
    <property type="component" value="Chromosome"/>
</dbReference>
<evidence type="ECO:0000256" key="1">
    <source>
        <dbReference type="SAM" id="MobiDB-lite"/>
    </source>
</evidence>
<protein>
    <submittedName>
        <fullName evidence="3">Uncharacterized protein</fullName>
    </submittedName>
</protein>
<evidence type="ECO:0000313" key="4">
    <source>
        <dbReference type="Proteomes" id="UP000463857"/>
    </source>
</evidence>
<name>A0A7L4YHU0_9ACTN</name>
<sequence length="386" mass="40524">MVSDDAPATAGVPGGDAGTPDDAAPSTQRWSRPATWSMPQRLAALGVLVALIAGVVLVVHLSRDDEPTPQTGDIIADAYPFSYDDEQVEREIKLPSGSLYLRFTDPVPSAPPSEDQQADPLSVEGHALLPFEWQYANLYRFQAAAAQATITLAVGDARYELGNVLPLGPRSPAQSGYLVLPGAADSLSLEDVTIEVLFDGQLQTVNAGTGEGDFGSAQALYDRPATNTSFTPGGCAADPASTPIDGQLVTVTDCLLDSISVEPYVDGLGWVSAGTTWVTVNWTMRVDVRLANDAEDSLSVYTLSSAALEPTLDGIAPAKVDQSLDTSRTLKLTATYPVTELVGVHQLATSGTISGELRYPDSPEVQGLPAALTASWSAPMSFEVTA</sequence>
<dbReference type="OrthoDB" id="3790881at2"/>
<dbReference type="KEGG" id="eke:EK0264_01435"/>
<reference evidence="3 4" key="1">
    <citation type="journal article" date="2018" name="Int. J. Syst. Evol. Microbiol.">
        <title>Epidermidibacterium keratini gen. nov., sp. nov., a member of the family Sporichthyaceae, isolated from keratin epidermis.</title>
        <authorList>
            <person name="Lee D.G."/>
            <person name="Trujillo M.E."/>
            <person name="Kang S."/>
            <person name="Nam J.J."/>
            <person name="Kim Y.J."/>
        </authorList>
    </citation>
    <scope>NUCLEOTIDE SEQUENCE [LARGE SCALE GENOMIC DNA]</scope>
    <source>
        <strain evidence="3 4">EPI-7</strain>
    </source>
</reference>
<keyword evidence="2" id="KW-0812">Transmembrane</keyword>
<evidence type="ECO:0000256" key="2">
    <source>
        <dbReference type="SAM" id="Phobius"/>
    </source>
</evidence>
<proteinExistence type="predicted"/>
<feature type="transmembrane region" description="Helical" evidence="2">
    <location>
        <begin position="42"/>
        <end position="61"/>
    </location>
</feature>
<dbReference type="RefSeq" id="WP_159542212.1">
    <property type="nucleotide sequence ID" value="NZ_CP047156.1"/>
</dbReference>
<dbReference type="AlphaFoldDB" id="A0A7L4YHU0"/>
<dbReference type="InParanoid" id="A0A7L4YHU0"/>
<evidence type="ECO:0000313" key="3">
    <source>
        <dbReference type="EMBL" id="QHB99084.1"/>
    </source>
</evidence>
<feature type="region of interest" description="Disordered" evidence="1">
    <location>
        <begin position="1"/>
        <end position="32"/>
    </location>
</feature>
<keyword evidence="2" id="KW-1133">Transmembrane helix</keyword>
<dbReference type="EMBL" id="CP047156">
    <property type="protein sequence ID" value="QHB99084.1"/>
    <property type="molecule type" value="Genomic_DNA"/>
</dbReference>